<organism evidence="1 2">
    <name type="scientific">Candidatus Falkowbacteria bacterium GW2011_GWF2_39_8</name>
    <dbReference type="NCBI Taxonomy" id="1618642"/>
    <lineage>
        <taxon>Bacteria</taxon>
        <taxon>Candidatus Falkowiibacteriota</taxon>
    </lineage>
</organism>
<gene>
    <name evidence="1" type="ORF">UT64_C0002G0016</name>
</gene>
<proteinExistence type="predicted"/>
<dbReference type="AlphaFoldDB" id="A0A0G0T7P2"/>
<evidence type="ECO:0008006" key="3">
    <source>
        <dbReference type="Google" id="ProtNLM"/>
    </source>
</evidence>
<evidence type="ECO:0000313" key="1">
    <source>
        <dbReference type="EMBL" id="KKR33877.1"/>
    </source>
</evidence>
<protein>
    <recommendedName>
        <fullName evidence="3">Homeodomain phBC6A51-type domain-containing protein</fullName>
    </recommendedName>
</protein>
<evidence type="ECO:0000313" key="2">
    <source>
        <dbReference type="Proteomes" id="UP000034137"/>
    </source>
</evidence>
<dbReference type="Proteomes" id="UP000034137">
    <property type="component" value="Unassembled WGS sequence"/>
</dbReference>
<comment type="caution">
    <text evidence="1">The sequence shown here is derived from an EMBL/GenBank/DDBJ whole genome shotgun (WGS) entry which is preliminary data.</text>
</comment>
<dbReference type="EMBL" id="LBXO01000002">
    <property type="protein sequence ID" value="KKR33877.1"/>
    <property type="molecule type" value="Genomic_DNA"/>
</dbReference>
<accession>A0A0G0T7P2</accession>
<name>A0A0G0T7P2_9BACT</name>
<reference evidence="1 2" key="1">
    <citation type="journal article" date="2015" name="Nature">
        <title>rRNA introns, odd ribosomes, and small enigmatic genomes across a large radiation of phyla.</title>
        <authorList>
            <person name="Brown C.T."/>
            <person name="Hug L.A."/>
            <person name="Thomas B.C."/>
            <person name="Sharon I."/>
            <person name="Castelle C.J."/>
            <person name="Singh A."/>
            <person name="Wilkins M.J."/>
            <person name="Williams K.H."/>
            <person name="Banfield J.F."/>
        </authorList>
    </citation>
    <scope>NUCLEOTIDE SEQUENCE [LARGE SCALE GENOMIC DNA]</scope>
</reference>
<sequence length="155" mass="17957">MSLPKARLKKKFIEKAKENPLVSSLCRQLGIGRATYYRWLEEDKIFKADFLKAQKIGQLGICDLAESKIISLVKSEKENVAFGAAKFILHNNSPAYKDFSLSHQRLKYEQRIKHLENENKEIINNALDKIEVIFRDFSKQTEEELPTDKSEPNQT</sequence>